<dbReference type="eggNOG" id="COG4633">
    <property type="taxonomic scope" value="Bacteria"/>
</dbReference>
<dbReference type="HOGENOM" id="CLU_131523_0_0_9"/>
<dbReference type="Pfam" id="PF13473">
    <property type="entry name" value="Cupredoxin_1"/>
    <property type="match status" value="1"/>
</dbReference>
<feature type="transmembrane region" description="Helical" evidence="1">
    <location>
        <begin position="12"/>
        <end position="32"/>
    </location>
</feature>
<keyword evidence="4" id="KW-1185">Reference proteome</keyword>
<gene>
    <name evidence="3" type="ORF">HMPREF0501_01645</name>
</gene>
<reference evidence="3 4" key="1">
    <citation type="submission" date="2009-06" db="EMBL/GenBank/DDBJ databases">
        <title>The Genome Sequence of Lactobacillus coleohominis strain 101-4-CHN.</title>
        <authorList>
            <consortium name="The Broad Institute Genome Sequencing Platform"/>
            <person name="Ward D."/>
            <person name="Young S.K."/>
            <person name="Zeng Q."/>
            <person name="Koehrsen M."/>
            <person name="Alvarado L."/>
            <person name="Berlin A."/>
            <person name="Borenstein D."/>
            <person name="Chen Z."/>
            <person name="Engels R."/>
            <person name="Freedman E."/>
            <person name="Gellesch M."/>
            <person name="Goldberg J."/>
            <person name="Griggs A."/>
            <person name="Gujja S."/>
            <person name="Heiman D."/>
            <person name="Hepburn T."/>
            <person name="Howarth C."/>
            <person name="Jen D."/>
            <person name="Larson L."/>
            <person name="Lewis B."/>
            <person name="Mehta T."/>
            <person name="Park D."/>
            <person name="Pearson M."/>
            <person name="Roberts A."/>
            <person name="Saif S."/>
            <person name="Shea T."/>
            <person name="Shenoy N."/>
            <person name="Sisk P."/>
            <person name="Stolte C."/>
            <person name="Sykes S."/>
            <person name="Walk T."/>
            <person name="White J."/>
            <person name="Yandava C."/>
            <person name="Liu Y."/>
            <person name="Xu Q."/>
            <person name="Lander E."/>
            <person name="Nusbaum C."/>
            <person name="Galagan J."/>
            <person name="Birren B."/>
        </authorList>
    </citation>
    <scope>NUCLEOTIDE SEQUENCE [LARGE SCALE GENOMIC DNA]</scope>
    <source>
        <strain evidence="3 4">101-4-CHN</strain>
    </source>
</reference>
<dbReference type="InterPro" id="IPR008972">
    <property type="entry name" value="Cupredoxin"/>
</dbReference>
<protein>
    <recommendedName>
        <fullName evidence="2">EfeO-type cupredoxin-like domain-containing protein</fullName>
    </recommendedName>
</protein>
<dbReference type="Gene3D" id="2.60.40.420">
    <property type="entry name" value="Cupredoxins - blue copper proteins"/>
    <property type="match status" value="1"/>
</dbReference>
<evidence type="ECO:0000259" key="2">
    <source>
        <dbReference type="Pfam" id="PF13473"/>
    </source>
</evidence>
<dbReference type="Proteomes" id="UP000003987">
    <property type="component" value="Unassembled WGS sequence"/>
</dbReference>
<dbReference type="SUPFAM" id="SSF49503">
    <property type="entry name" value="Cupredoxins"/>
    <property type="match status" value="1"/>
</dbReference>
<accession>C7XY10</accession>
<dbReference type="InterPro" id="IPR028096">
    <property type="entry name" value="EfeO_Cupredoxin"/>
</dbReference>
<proteinExistence type="predicted"/>
<dbReference type="AlphaFoldDB" id="C7XY10"/>
<keyword evidence="1" id="KW-0472">Membrane</keyword>
<evidence type="ECO:0000256" key="1">
    <source>
        <dbReference type="SAM" id="Phobius"/>
    </source>
</evidence>
<sequence length="133" mass="14835">MRKRKRMARAMQTMMILVIAVLLIGTIIWWFFGKHEQAVETAQAQNNHQEATVVVKGGYSPETIILKKGVPATLNFKMKDSTACLSHVVFDELGVDRDLTKQKVTSINIPTDQAGDVDFACGMNMFHGKVVVK</sequence>
<keyword evidence="1" id="KW-0812">Transmembrane</keyword>
<organism evidence="3 4">
    <name type="scientific">Limosilactobacillus coleohominis 101-4-CHN</name>
    <dbReference type="NCBI Taxonomy" id="575594"/>
    <lineage>
        <taxon>Bacteria</taxon>
        <taxon>Bacillati</taxon>
        <taxon>Bacillota</taxon>
        <taxon>Bacilli</taxon>
        <taxon>Lactobacillales</taxon>
        <taxon>Lactobacillaceae</taxon>
        <taxon>Limosilactobacillus</taxon>
    </lineage>
</organism>
<dbReference type="STRING" id="575594.HMPREF0501_01645"/>
<feature type="domain" description="EfeO-type cupredoxin-like" evidence="2">
    <location>
        <begin position="25"/>
        <end position="132"/>
    </location>
</feature>
<evidence type="ECO:0000313" key="3">
    <source>
        <dbReference type="EMBL" id="EEU29638.1"/>
    </source>
</evidence>
<keyword evidence="1" id="KW-1133">Transmembrane helix</keyword>
<evidence type="ECO:0000313" key="4">
    <source>
        <dbReference type="Proteomes" id="UP000003987"/>
    </source>
</evidence>
<dbReference type="EMBL" id="GG698807">
    <property type="protein sequence ID" value="EEU29638.1"/>
    <property type="molecule type" value="Genomic_DNA"/>
</dbReference>
<name>C7XY10_9LACO</name>